<protein>
    <submittedName>
        <fullName evidence="2">Uncharacterized protein</fullName>
    </submittedName>
</protein>
<feature type="transmembrane region" description="Helical" evidence="1">
    <location>
        <begin position="44"/>
        <end position="61"/>
    </location>
</feature>
<dbReference type="Proteomes" id="UP000292136">
    <property type="component" value="Unassembled WGS sequence"/>
</dbReference>
<reference evidence="2 3" key="1">
    <citation type="submission" date="2019-02" db="EMBL/GenBank/DDBJ databases">
        <title>Genomic Encyclopedia of Type Strains, Phase IV (KMG-IV): sequencing the most valuable type-strain genomes for metagenomic binning, comparative biology and taxonomic classification.</title>
        <authorList>
            <person name="Goeker M."/>
        </authorList>
    </citation>
    <scope>NUCLEOTIDE SEQUENCE [LARGE SCALE GENOMIC DNA]</scope>
    <source>
        <strain evidence="2 3">DSM 21223</strain>
    </source>
</reference>
<proteinExistence type="predicted"/>
<keyword evidence="1" id="KW-0812">Transmembrane</keyword>
<evidence type="ECO:0000313" key="3">
    <source>
        <dbReference type="Proteomes" id="UP000292136"/>
    </source>
</evidence>
<keyword evidence="1" id="KW-1133">Transmembrane helix</keyword>
<keyword evidence="3" id="KW-1185">Reference proteome</keyword>
<name>A0ABY0IR14_9RHOO</name>
<dbReference type="RefSeq" id="WP_014237792.1">
    <property type="nucleotide sequence ID" value="NZ_SHKM01000001.1"/>
</dbReference>
<comment type="caution">
    <text evidence="2">The sequence shown here is derived from an EMBL/GenBank/DDBJ whole genome shotgun (WGS) entry which is preliminary data.</text>
</comment>
<keyword evidence="1" id="KW-0472">Membrane</keyword>
<organism evidence="2 3">
    <name type="scientific">Azospira oryzae</name>
    <dbReference type="NCBI Taxonomy" id="146939"/>
    <lineage>
        <taxon>Bacteria</taxon>
        <taxon>Pseudomonadati</taxon>
        <taxon>Pseudomonadota</taxon>
        <taxon>Betaproteobacteria</taxon>
        <taxon>Rhodocyclales</taxon>
        <taxon>Rhodocyclaceae</taxon>
        <taxon>Azospira</taxon>
    </lineage>
</organism>
<evidence type="ECO:0000313" key="2">
    <source>
        <dbReference type="EMBL" id="RZT90009.1"/>
    </source>
</evidence>
<gene>
    <name evidence="2" type="ORF">EV678_0813</name>
</gene>
<dbReference type="EMBL" id="SHKM01000001">
    <property type="protein sequence ID" value="RZT90009.1"/>
    <property type="molecule type" value="Genomic_DNA"/>
</dbReference>
<feature type="transmembrane region" description="Helical" evidence="1">
    <location>
        <begin position="12"/>
        <end position="32"/>
    </location>
</feature>
<evidence type="ECO:0000256" key="1">
    <source>
        <dbReference type="SAM" id="Phobius"/>
    </source>
</evidence>
<sequence length="83" mass="8562">MATPPLKAQKVFALMQVIGGFVAALVLGYSTMNNLTPGQMSGTQLLLAGLTLAALAYAGYFTQKLGKLVEQGKAEKAGSDTGK</sequence>
<accession>A0ABY0IR14</accession>